<gene>
    <name evidence="1" type="ORF">PANBHIFL_00013</name>
</gene>
<accession>A0A7G9YY14</accession>
<reference evidence="1" key="1">
    <citation type="submission" date="2020-06" db="EMBL/GenBank/DDBJ databases">
        <title>Unique genomic features of the anaerobic methanotrophic archaea.</title>
        <authorList>
            <person name="Chadwick G.L."/>
            <person name="Skennerton C.T."/>
            <person name="Laso-Perez R."/>
            <person name="Leu A.O."/>
            <person name="Speth D.R."/>
            <person name="Yu H."/>
            <person name="Morgan-Lang C."/>
            <person name="Hatzenpichler R."/>
            <person name="Goudeau D."/>
            <person name="Malmstrom R."/>
            <person name="Brazelton W.J."/>
            <person name="Woyke T."/>
            <person name="Hallam S.J."/>
            <person name="Tyson G.W."/>
            <person name="Wegener G."/>
            <person name="Boetius A."/>
            <person name="Orphan V."/>
        </authorList>
    </citation>
    <scope>NUCLEOTIDE SEQUENCE</scope>
</reference>
<dbReference type="AlphaFoldDB" id="A0A7G9YY14"/>
<organism evidence="1">
    <name type="scientific">Candidatus Methanophagaceae archaeon ANME-1 ERB6</name>
    <dbReference type="NCBI Taxonomy" id="2759912"/>
    <lineage>
        <taxon>Archaea</taxon>
        <taxon>Methanobacteriati</taxon>
        <taxon>Methanobacteriota</taxon>
        <taxon>Stenosarchaea group</taxon>
        <taxon>Methanomicrobia</taxon>
        <taxon>Candidatus Methanophagales</taxon>
        <taxon>Candidatus Methanophagaceae</taxon>
    </lineage>
</organism>
<dbReference type="EMBL" id="MT631525">
    <property type="protein sequence ID" value="QNO52898.1"/>
    <property type="molecule type" value="Genomic_DNA"/>
</dbReference>
<sequence length="115" mass="13038">MEIPTLSEEEKWEMMREMFVLNKQIDIGFIMQLGQEKMGEYTEMPAQQYADMLRAQGKDNAVGFALSEATVRKNLMGSNVEVDGNPSEAILNLKRDGFLMTAINLIKNTQMRDTG</sequence>
<proteinExistence type="predicted"/>
<protein>
    <submittedName>
        <fullName evidence="1">Uncharacterized protein</fullName>
    </submittedName>
</protein>
<evidence type="ECO:0000313" key="1">
    <source>
        <dbReference type="EMBL" id="QNO52898.1"/>
    </source>
</evidence>
<name>A0A7G9YY14_9EURY</name>